<sequence length="149" mass="16599">MPNTNWKNTAQPSLRVKSHWFGDVSRLIQGPWNTALLSAMLEMYVGKRVLRCPMKKVGGMEGRMFAYSKSDERSVGHVSFLEIRLTSDTRYPLVLQPASTAVSGRSLASHPSRTSATLHLDEAQGVFGVLSLRICHGSWRTCHVREGTI</sequence>
<evidence type="ECO:0000313" key="1">
    <source>
        <dbReference type="EMBL" id="ORY00183.1"/>
    </source>
</evidence>
<gene>
    <name evidence="1" type="ORF">BCR34DRAFT_116430</name>
</gene>
<protein>
    <submittedName>
        <fullName evidence="1">Uncharacterized protein</fullName>
    </submittedName>
</protein>
<evidence type="ECO:0000313" key="2">
    <source>
        <dbReference type="Proteomes" id="UP000193144"/>
    </source>
</evidence>
<name>A0A1Y1YQ88_9PLEO</name>
<dbReference type="EMBL" id="MCFA01000187">
    <property type="protein sequence ID" value="ORY00183.1"/>
    <property type="molecule type" value="Genomic_DNA"/>
</dbReference>
<dbReference type="Proteomes" id="UP000193144">
    <property type="component" value="Unassembled WGS sequence"/>
</dbReference>
<keyword evidence="2" id="KW-1185">Reference proteome</keyword>
<proteinExistence type="predicted"/>
<reference evidence="1 2" key="1">
    <citation type="submission" date="2016-07" db="EMBL/GenBank/DDBJ databases">
        <title>Pervasive Adenine N6-methylation of Active Genes in Fungi.</title>
        <authorList>
            <consortium name="DOE Joint Genome Institute"/>
            <person name="Mondo S.J."/>
            <person name="Dannebaum R.O."/>
            <person name="Kuo R.C."/>
            <person name="Labutti K."/>
            <person name="Haridas S."/>
            <person name="Kuo A."/>
            <person name="Salamov A."/>
            <person name="Ahrendt S.R."/>
            <person name="Lipzen A."/>
            <person name="Sullivan W."/>
            <person name="Andreopoulos W.B."/>
            <person name="Clum A."/>
            <person name="Lindquist E."/>
            <person name="Daum C."/>
            <person name="Ramamoorthy G.K."/>
            <person name="Gryganskyi A."/>
            <person name="Culley D."/>
            <person name="Magnuson J.K."/>
            <person name="James T.Y."/>
            <person name="O'Malley M.A."/>
            <person name="Stajich J.E."/>
            <person name="Spatafora J.W."/>
            <person name="Visel A."/>
            <person name="Grigoriev I.V."/>
        </authorList>
    </citation>
    <scope>NUCLEOTIDE SEQUENCE [LARGE SCALE GENOMIC DNA]</scope>
    <source>
        <strain evidence="1 2">CBS 115471</strain>
    </source>
</reference>
<accession>A0A1Y1YQ88</accession>
<dbReference type="AlphaFoldDB" id="A0A1Y1YQ88"/>
<comment type="caution">
    <text evidence="1">The sequence shown here is derived from an EMBL/GenBank/DDBJ whole genome shotgun (WGS) entry which is preliminary data.</text>
</comment>
<organism evidence="1 2">
    <name type="scientific">Clohesyomyces aquaticus</name>
    <dbReference type="NCBI Taxonomy" id="1231657"/>
    <lineage>
        <taxon>Eukaryota</taxon>
        <taxon>Fungi</taxon>
        <taxon>Dikarya</taxon>
        <taxon>Ascomycota</taxon>
        <taxon>Pezizomycotina</taxon>
        <taxon>Dothideomycetes</taxon>
        <taxon>Pleosporomycetidae</taxon>
        <taxon>Pleosporales</taxon>
        <taxon>Lindgomycetaceae</taxon>
        <taxon>Clohesyomyces</taxon>
    </lineage>
</organism>